<dbReference type="Gramene" id="HORVU.MOREX.r2.5HG0437170.1">
    <property type="protein sequence ID" value="HORVU.MOREX.r2.5HG0437170.1.CDS.1"/>
    <property type="gene ID" value="HORVU.MOREX.r2.5HG0437170"/>
</dbReference>
<protein>
    <submittedName>
        <fullName evidence="1">Uncharacterized protein</fullName>
    </submittedName>
</protein>
<organism evidence="1 2">
    <name type="scientific">Hordeum vulgare subsp. vulgare</name>
    <name type="common">Domesticated barley</name>
    <dbReference type="NCBI Taxonomy" id="112509"/>
    <lineage>
        <taxon>Eukaryota</taxon>
        <taxon>Viridiplantae</taxon>
        <taxon>Streptophyta</taxon>
        <taxon>Embryophyta</taxon>
        <taxon>Tracheophyta</taxon>
        <taxon>Spermatophyta</taxon>
        <taxon>Magnoliopsida</taxon>
        <taxon>Liliopsida</taxon>
        <taxon>Poales</taxon>
        <taxon>Poaceae</taxon>
        <taxon>BOP clade</taxon>
        <taxon>Pooideae</taxon>
        <taxon>Triticodae</taxon>
        <taxon>Triticeae</taxon>
        <taxon>Hordeinae</taxon>
        <taxon>Hordeum</taxon>
    </lineage>
</organism>
<accession>A0A8I6XYL1</accession>
<dbReference type="EnsemblPlants" id="HORVU.MOREX.r3.5HG0525780.1">
    <property type="protein sequence ID" value="HORVU.MOREX.r3.5HG0525780.1.CDS1"/>
    <property type="gene ID" value="HORVU.MOREX.r3.5HG0525780"/>
</dbReference>
<dbReference type="SMR" id="A0A8I6XYL1"/>
<reference evidence="1" key="2">
    <citation type="submission" date="2020-10" db="EMBL/GenBank/DDBJ databases">
        <authorList>
            <person name="Scholz U."/>
            <person name="Mascher M."/>
            <person name="Fiebig A."/>
        </authorList>
    </citation>
    <scope>NUCLEOTIDE SEQUENCE [LARGE SCALE GENOMIC DNA]</scope>
    <source>
        <strain evidence="1">cv. Morex</strain>
    </source>
</reference>
<evidence type="ECO:0000313" key="2">
    <source>
        <dbReference type="Proteomes" id="UP000011116"/>
    </source>
</evidence>
<evidence type="ECO:0000313" key="1">
    <source>
        <dbReference type="EnsemblPlants" id="HORVU.MOREX.r3.5HG0525780.1.CDS1"/>
    </source>
</evidence>
<dbReference type="AlphaFoldDB" id="A0A8I6XYL1"/>
<reference evidence="1" key="3">
    <citation type="submission" date="2022-01" db="UniProtKB">
        <authorList>
            <consortium name="EnsemblPlants"/>
        </authorList>
    </citation>
    <scope>IDENTIFICATION</scope>
    <source>
        <strain evidence="1">subsp. vulgare</strain>
    </source>
</reference>
<proteinExistence type="predicted"/>
<dbReference type="Proteomes" id="UP000011116">
    <property type="component" value="Chromosome 5H"/>
</dbReference>
<name>A0A8I6XYL1_HORVV</name>
<keyword evidence="2" id="KW-1185">Reference proteome</keyword>
<dbReference type="Gramene" id="HORVU.MOREX.r3.5HG0525780.1">
    <property type="protein sequence ID" value="HORVU.MOREX.r3.5HG0525780.1.CDS1"/>
    <property type="gene ID" value="HORVU.MOREX.r3.5HG0525780"/>
</dbReference>
<reference evidence="2" key="1">
    <citation type="journal article" date="2012" name="Nature">
        <title>A physical, genetic and functional sequence assembly of the barley genome.</title>
        <authorList>
            <consortium name="The International Barley Genome Sequencing Consortium"/>
            <person name="Mayer K.F."/>
            <person name="Waugh R."/>
            <person name="Brown J.W."/>
            <person name="Schulman A."/>
            <person name="Langridge P."/>
            <person name="Platzer M."/>
            <person name="Fincher G.B."/>
            <person name="Muehlbauer G.J."/>
            <person name="Sato K."/>
            <person name="Close T.J."/>
            <person name="Wise R.P."/>
            <person name="Stein N."/>
        </authorList>
    </citation>
    <scope>NUCLEOTIDE SEQUENCE [LARGE SCALE GENOMIC DNA]</scope>
    <source>
        <strain evidence="2">cv. Morex</strain>
    </source>
</reference>
<sequence>MLNRGTYREAIGVILPFELQEAFPLADILIYIVDKVVCNRKKQEIEVGCDLAGLVCFVVFSCNQFIGTEKRVN</sequence>